<proteinExistence type="predicted"/>
<reference evidence="2" key="1">
    <citation type="submission" date="2018-05" db="EMBL/GenBank/DDBJ databases">
        <authorList>
            <person name="Lanie J.A."/>
            <person name="Ng W.-L."/>
            <person name="Kazmierczak K.M."/>
            <person name="Andrzejewski T.M."/>
            <person name="Davidsen T.M."/>
            <person name="Wayne K.J."/>
            <person name="Tettelin H."/>
            <person name="Glass J.I."/>
            <person name="Rusch D."/>
            <person name="Podicherti R."/>
            <person name="Tsui H.-C.T."/>
            <person name="Winkler M.E."/>
        </authorList>
    </citation>
    <scope>NUCLEOTIDE SEQUENCE</scope>
</reference>
<sequence length="263" mass="30597">MSKRFDFFLDGKVCSLLLMRFLQWLPILLTITIVLGTPQDVSYIRYYRTENDLLQGVEIKPAEARKFPHIEALYNGEDQLRTKITVGEDNIISEQEMYEYHEDGSLWRRAVSDGNGNVTKMYVHGEEEMSSTFISLVFPHRNLADFDERTTVYDYNIDGKVSRYQFLSVDNTPFGQIEYDYFEEGLVKEELWTDLLAGQTVRLFKYRFNPISREYTMVEHDARGEEVSRVGITLPRKSITSGWSPSDTSTYIPGNRLEESSEI</sequence>
<feature type="region of interest" description="Disordered" evidence="1">
    <location>
        <begin position="241"/>
        <end position="263"/>
    </location>
</feature>
<protein>
    <submittedName>
        <fullName evidence="2">Uncharacterized protein</fullName>
    </submittedName>
</protein>
<organism evidence="2">
    <name type="scientific">marine metagenome</name>
    <dbReference type="NCBI Taxonomy" id="408172"/>
    <lineage>
        <taxon>unclassified sequences</taxon>
        <taxon>metagenomes</taxon>
        <taxon>ecological metagenomes</taxon>
    </lineage>
</organism>
<feature type="compositionally biased region" description="Polar residues" evidence="1">
    <location>
        <begin position="241"/>
        <end position="252"/>
    </location>
</feature>
<dbReference type="AlphaFoldDB" id="A0A381YHH8"/>
<evidence type="ECO:0000313" key="2">
    <source>
        <dbReference type="EMBL" id="SVA76072.1"/>
    </source>
</evidence>
<evidence type="ECO:0000256" key="1">
    <source>
        <dbReference type="SAM" id="MobiDB-lite"/>
    </source>
</evidence>
<feature type="non-terminal residue" evidence="2">
    <location>
        <position position="263"/>
    </location>
</feature>
<dbReference type="EMBL" id="UINC01018171">
    <property type="protein sequence ID" value="SVA76072.1"/>
    <property type="molecule type" value="Genomic_DNA"/>
</dbReference>
<name>A0A381YHH8_9ZZZZ</name>
<accession>A0A381YHH8</accession>
<gene>
    <name evidence="2" type="ORF">METZ01_LOCUS128926</name>
</gene>